<dbReference type="InterPro" id="IPR015168">
    <property type="entry name" value="SsuA/THI5"/>
</dbReference>
<evidence type="ECO:0000256" key="2">
    <source>
        <dbReference type="ARBA" id="ARBA00010742"/>
    </source>
</evidence>
<keyword evidence="3" id="KW-0813">Transport</keyword>
<comment type="caution">
    <text evidence="7">The sequence shown here is derived from an EMBL/GenBank/DDBJ whole genome shotgun (WGS) entry which is preliminary data.</text>
</comment>
<keyword evidence="5" id="KW-0812">Transmembrane</keyword>
<keyword evidence="4" id="KW-0732">Signal</keyword>
<evidence type="ECO:0000313" key="7">
    <source>
        <dbReference type="EMBL" id="EEP54990.1"/>
    </source>
</evidence>
<dbReference type="PANTHER" id="PTHR30024">
    <property type="entry name" value="ALIPHATIC SULFONATES-BINDING PROTEIN-RELATED"/>
    <property type="match status" value="1"/>
</dbReference>
<gene>
    <name evidence="7" type="ORF">CLP_1141</name>
</gene>
<dbReference type="EMBL" id="ACOM01000005">
    <property type="protein sequence ID" value="EEP54990.1"/>
    <property type="molecule type" value="Genomic_DNA"/>
</dbReference>
<evidence type="ECO:0000256" key="3">
    <source>
        <dbReference type="ARBA" id="ARBA00022448"/>
    </source>
</evidence>
<dbReference type="GO" id="GO:0042918">
    <property type="term" value="P:alkanesulfonate transmembrane transport"/>
    <property type="evidence" value="ECO:0007669"/>
    <property type="project" value="TreeGrafter"/>
</dbReference>
<dbReference type="GO" id="GO:0016020">
    <property type="term" value="C:membrane"/>
    <property type="evidence" value="ECO:0007669"/>
    <property type="project" value="InterPro"/>
</dbReference>
<comment type="subcellular location">
    <subcellularLocation>
        <location evidence="1">Periplasm</location>
    </subcellularLocation>
</comment>
<name>C4IK12_CLOBU</name>
<evidence type="ECO:0000256" key="1">
    <source>
        <dbReference type="ARBA" id="ARBA00004418"/>
    </source>
</evidence>
<organism evidence="7 8">
    <name type="scientific">Clostridium butyricum E4 str. BoNT E BL5262</name>
    <dbReference type="NCBI Taxonomy" id="632245"/>
    <lineage>
        <taxon>Bacteria</taxon>
        <taxon>Bacillati</taxon>
        <taxon>Bacillota</taxon>
        <taxon>Clostridia</taxon>
        <taxon>Eubacteriales</taxon>
        <taxon>Clostridiaceae</taxon>
        <taxon>Clostridium</taxon>
    </lineage>
</organism>
<keyword evidence="5" id="KW-1133">Transmembrane helix</keyword>
<dbReference type="AlphaFoldDB" id="C4IK12"/>
<dbReference type="eggNOG" id="COG4521">
    <property type="taxonomic scope" value="Bacteria"/>
</dbReference>
<feature type="transmembrane region" description="Helical" evidence="5">
    <location>
        <begin position="7"/>
        <end position="26"/>
    </location>
</feature>
<dbReference type="GO" id="GO:0042597">
    <property type="term" value="C:periplasmic space"/>
    <property type="evidence" value="ECO:0007669"/>
    <property type="project" value="UniProtKB-SubCell"/>
</dbReference>
<evidence type="ECO:0000259" key="6">
    <source>
        <dbReference type="SMART" id="SM00062"/>
    </source>
</evidence>
<keyword evidence="5" id="KW-0472">Membrane</keyword>
<dbReference type="Proteomes" id="UP000003081">
    <property type="component" value="Unassembled WGS sequence"/>
</dbReference>
<evidence type="ECO:0000256" key="4">
    <source>
        <dbReference type="ARBA" id="ARBA00022729"/>
    </source>
</evidence>
<evidence type="ECO:0000256" key="5">
    <source>
        <dbReference type="SAM" id="Phobius"/>
    </source>
</evidence>
<dbReference type="CDD" id="cd13560">
    <property type="entry name" value="PBP2_taurine"/>
    <property type="match status" value="1"/>
</dbReference>
<comment type="similarity">
    <text evidence="2">Belongs to the bacterial solute-binding protein SsuA/TauA family.</text>
</comment>
<dbReference type="InterPro" id="IPR001638">
    <property type="entry name" value="Solute-binding_3/MltF_N"/>
</dbReference>
<proteinExistence type="inferred from homology"/>
<evidence type="ECO:0000313" key="8">
    <source>
        <dbReference type="Proteomes" id="UP000003081"/>
    </source>
</evidence>
<accession>C4IK12</accession>
<dbReference type="PROSITE" id="PS51257">
    <property type="entry name" value="PROKAR_LIPOPROTEIN"/>
    <property type="match status" value="1"/>
</dbReference>
<dbReference type="NCBIfam" id="TIGR01728">
    <property type="entry name" value="SsuA_fam"/>
    <property type="match status" value="1"/>
</dbReference>
<dbReference type="InterPro" id="IPR010068">
    <property type="entry name" value="Peri-bd_TauA"/>
</dbReference>
<dbReference type="Gene3D" id="3.40.190.10">
    <property type="entry name" value="Periplasmic binding protein-like II"/>
    <property type="match status" value="2"/>
</dbReference>
<dbReference type="Pfam" id="PF09084">
    <property type="entry name" value="NMT1"/>
    <property type="match status" value="1"/>
</dbReference>
<dbReference type="InterPro" id="IPR010067">
    <property type="entry name" value="ABC_SsuA_sub-bd"/>
</dbReference>
<reference evidence="7 8" key="1">
    <citation type="submission" date="2009-08" db="EMBL/GenBank/DDBJ databases">
        <authorList>
            <person name="Shrivastava S."/>
            <person name="Brinkac L.B."/>
            <person name="Brown J.L."/>
            <person name="Bruce D.B."/>
            <person name="Detter C."/>
            <person name="Green L.D."/>
            <person name="Munk C.A."/>
            <person name="Rogers Y.C."/>
            <person name="Tapia R."/>
            <person name="Sims D.R."/>
            <person name="Smith L.A."/>
            <person name="Smith T.J."/>
            <person name="Sutton G."/>
            <person name="Brettin T."/>
        </authorList>
    </citation>
    <scope>NUCLEOTIDE SEQUENCE [LARGE SCALE GENOMIC DNA]</scope>
    <source>
        <strain evidence="8">E4 str. BoNT E BL5262</strain>
    </source>
</reference>
<feature type="domain" description="Solute-binding protein family 3/N-terminal" evidence="6">
    <location>
        <begin position="40"/>
        <end position="299"/>
    </location>
</feature>
<keyword evidence="8" id="KW-1185">Reference proteome</keyword>
<dbReference type="SMART" id="SM00062">
    <property type="entry name" value="PBPb"/>
    <property type="match status" value="1"/>
</dbReference>
<dbReference type="HOGENOM" id="CLU_028871_3_1_9"/>
<dbReference type="RefSeq" id="WP_003407002.1">
    <property type="nucleotide sequence ID" value="NZ_ACOM01000005.1"/>
</dbReference>
<dbReference type="PANTHER" id="PTHR30024:SF47">
    <property type="entry name" value="TAURINE-BINDING PERIPLASMIC PROTEIN"/>
    <property type="match status" value="1"/>
</dbReference>
<sequence length="345" mass="37731">MKLKKIISGILVGIISVVIIGCGSSYTSSSSNTSSKIPEVINIGTQQMPTDETLARAKDFFSEELGVKVNITEFDSGKDVNNALASNSIDFGLMGSTPAVVGISNNIPLEVIWIHDVIGDVEALAVKNNSNINEIKDLVGKKIAVPTSSTAHYSLLNALRINNVPEKDVTILDMQPNDIYAAWQRGDIDGAYVWEPTLSKLQDDGKIIITSRQLAEQGVLTCDVEVVRKEFAEKYPDLVTKYIKALEKADDLYTNSPDDAVKTIAKALGISEEDSEKQIKASKWLNGKEQIEDKYLGTSESKGKFVETLKSTSDFLLDQKSITNSPDISVFKDCVNPSYIEESLK</sequence>
<dbReference type="SUPFAM" id="SSF53850">
    <property type="entry name" value="Periplasmic binding protein-like II"/>
    <property type="match status" value="1"/>
</dbReference>
<protein>
    <submittedName>
        <fullName evidence="7">Taurine-binding periplasmic protein (Sulfate starvation-induced protein 1) (SSI1)</fullName>
    </submittedName>
</protein>
<dbReference type="GO" id="GO:0042626">
    <property type="term" value="F:ATPase-coupled transmembrane transporter activity"/>
    <property type="evidence" value="ECO:0007669"/>
    <property type="project" value="InterPro"/>
</dbReference>